<proteinExistence type="predicted"/>
<keyword evidence="3" id="KW-1185">Reference proteome</keyword>
<protein>
    <submittedName>
        <fullName evidence="2">Uncharacterized protein</fullName>
    </submittedName>
</protein>
<name>A0A6H5IXY4_9HYME</name>
<dbReference type="OrthoDB" id="8194677at2759"/>
<reference evidence="2 3" key="1">
    <citation type="submission" date="2020-02" db="EMBL/GenBank/DDBJ databases">
        <authorList>
            <person name="Ferguson B K."/>
        </authorList>
    </citation>
    <scope>NUCLEOTIDE SEQUENCE [LARGE SCALE GENOMIC DNA]</scope>
</reference>
<dbReference type="Proteomes" id="UP000479190">
    <property type="component" value="Unassembled WGS sequence"/>
</dbReference>
<evidence type="ECO:0000313" key="3">
    <source>
        <dbReference type="Proteomes" id="UP000479190"/>
    </source>
</evidence>
<evidence type="ECO:0000256" key="1">
    <source>
        <dbReference type="SAM" id="Coils"/>
    </source>
</evidence>
<gene>
    <name evidence="2" type="ORF">TBRA_LOCUS13305</name>
</gene>
<keyword evidence="1" id="KW-0175">Coiled coil</keyword>
<dbReference type="EMBL" id="CADCXV010001127">
    <property type="protein sequence ID" value="CAB0041640.1"/>
    <property type="molecule type" value="Genomic_DNA"/>
</dbReference>
<accession>A0A6H5IXY4</accession>
<dbReference type="AlphaFoldDB" id="A0A6H5IXY4"/>
<feature type="coiled-coil region" evidence="1">
    <location>
        <begin position="73"/>
        <end position="117"/>
    </location>
</feature>
<feature type="coiled-coil region" evidence="1">
    <location>
        <begin position="2"/>
        <end position="33"/>
    </location>
</feature>
<organism evidence="2 3">
    <name type="scientific">Trichogramma brassicae</name>
    <dbReference type="NCBI Taxonomy" id="86971"/>
    <lineage>
        <taxon>Eukaryota</taxon>
        <taxon>Metazoa</taxon>
        <taxon>Ecdysozoa</taxon>
        <taxon>Arthropoda</taxon>
        <taxon>Hexapoda</taxon>
        <taxon>Insecta</taxon>
        <taxon>Pterygota</taxon>
        <taxon>Neoptera</taxon>
        <taxon>Endopterygota</taxon>
        <taxon>Hymenoptera</taxon>
        <taxon>Apocrita</taxon>
        <taxon>Proctotrupomorpha</taxon>
        <taxon>Chalcidoidea</taxon>
        <taxon>Trichogrammatidae</taxon>
        <taxon>Trichogramma</taxon>
    </lineage>
</organism>
<sequence length="136" mass="16182">MLRKEIENLQKHIENNNKKKQELENQMGEIMTRHQDKHKHFTDLKAKAVQLHKITVELQSKIVKSPEEYASRSSELKKVIEMKKEERQELNDSIQKKKLQIKKNESAQELVKDLKDKFQINSKDTYKQLNCCVSSY</sequence>
<evidence type="ECO:0000313" key="2">
    <source>
        <dbReference type="EMBL" id="CAB0041640.1"/>
    </source>
</evidence>